<feature type="transmembrane region" description="Helical" evidence="1">
    <location>
        <begin position="47"/>
        <end position="69"/>
    </location>
</feature>
<keyword evidence="1" id="KW-1133">Transmembrane helix</keyword>
<name>A0ABM6L276_9FIRM</name>
<accession>A0ABM6L276</accession>
<keyword evidence="1" id="KW-0472">Membrane</keyword>
<reference evidence="3" key="1">
    <citation type="submission" date="2017-05" db="EMBL/GenBank/DDBJ databases">
        <title>Improved OligoMM genomes.</title>
        <authorList>
            <person name="Garzetti D."/>
        </authorList>
    </citation>
    <scope>NUCLEOTIDE SEQUENCE [LARGE SCALE GENOMIC DNA]</scope>
    <source>
        <strain evidence="3">KB18</strain>
    </source>
</reference>
<evidence type="ECO:0000313" key="2">
    <source>
        <dbReference type="EMBL" id="ASB39374.1"/>
    </source>
</evidence>
<dbReference type="EMBL" id="CP021422">
    <property type="protein sequence ID" value="ASB39374.1"/>
    <property type="molecule type" value="Genomic_DNA"/>
</dbReference>
<evidence type="ECO:0000313" key="3">
    <source>
        <dbReference type="Proteomes" id="UP000196710"/>
    </source>
</evidence>
<dbReference type="Proteomes" id="UP000196710">
    <property type="component" value="Chromosome"/>
</dbReference>
<sequence length="71" mass="7890">MVELVKVFATISCFDGACFSEHLGALVPYEGFNAVVDSVLVDNYDGFLFFISRQAIYIVDAYAVFVVTIRL</sequence>
<evidence type="ECO:0000256" key="1">
    <source>
        <dbReference type="SAM" id="Phobius"/>
    </source>
</evidence>
<keyword evidence="3" id="KW-1185">Reference proteome</keyword>
<keyword evidence="1" id="KW-0812">Transmembrane</keyword>
<organism evidence="2 3">
    <name type="scientific">Acutalibacter muris</name>
    <dbReference type="NCBI Taxonomy" id="1796620"/>
    <lineage>
        <taxon>Bacteria</taxon>
        <taxon>Bacillati</taxon>
        <taxon>Bacillota</taxon>
        <taxon>Clostridia</taxon>
        <taxon>Eubacteriales</taxon>
        <taxon>Acutalibacteraceae</taxon>
        <taxon>Acutalibacter</taxon>
    </lineage>
</organism>
<gene>
    <name evidence="2" type="ORF">ADH66_01085</name>
</gene>
<proteinExistence type="predicted"/>
<protein>
    <submittedName>
        <fullName evidence="2">Uncharacterized protein</fullName>
    </submittedName>
</protein>